<evidence type="ECO:0000313" key="6">
    <source>
        <dbReference type="Proteomes" id="UP001501570"/>
    </source>
</evidence>
<accession>A0ABP9RNE2</accession>
<keyword evidence="6" id="KW-1185">Reference proteome</keyword>
<sequence>MTDPRNTPSIFTRGAVDLSALRTPPPSSPAPTSGAPAGEPAPGEPAPGGLPAGIPGGPAAPAGGMAIIDVTEATFQTEVLERSLTIPVIIEFWSPRSESSKQLATVLEKLAIEGNGAWVFARVDTDTNPRLADALQLPGIPAAFVAIGGRLAPGFTGAVPENQLRPFIAEVCQAAGVQVETPADPRLEAADDALMSGDLEAAEQAYRKVLAESPADAIAEAGLAQVGLLRRIEGADPAAALAAAQAAPDDIAAQTLAADIEVVSGQAEVAYKRLVDLVRRTFGADRESVRQHLVSLFTVAGPDDPAVIAARRALASALF</sequence>
<dbReference type="Gene3D" id="3.40.30.10">
    <property type="entry name" value="Glutaredoxin"/>
    <property type="match status" value="1"/>
</dbReference>
<feature type="region of interest" description="Disordered" evidence="3">
    <location>
        <begin position="1"/>
        <end position="58"/>
    </location>
</feature>
<dbReference type="CDD" id="cd02956">
    <property type="entry name" value="ybbN"/>
    <property type="match status" value="1"/>
</dbReference>
<name>A0ABP9RNE2_9ACTN</name>
<dbReference type="Proteomes" id="UP001501570">
    <property type="component" value="Unassembled WGS sequence"/>
</dbReference>
<gene>
    <name evidence="5" type="ORF">GCM10023322_19000</name>
</gene>
<proteinExistence type="inferred from homology"/>
<dbReference type="EMBL" id="BAABJQ010000004">
    <property type="protein sequence ID" value="GAA5182300.1"/>
    <property type="molecule type" value="Genomic_DNA"/>
</dbReference>
<dbReference type="PANTHER" id="PTHR45663:SF11">
    <property type="entry name" value="GEO12009P1"/>
    <property type="match status" value="1"/>
</dbReference>
<feature type="domain" description="Thioredoxin" evidence="4">
    <location>
        <begin position="54"/>
        <end position="173"/>
    </location>
</feature>
<feature type="compositionally biased region" description="Polar residues" evidence="3">
    <location>
        <begin position="1"/>
        <end position="10"/>
    </location>
</feature>
<reference evidence="6" key="1">
    <citation type="journal article" date="2019" name="Int. J. Syst. Evol. Microbiol.">
        <title>The Global Catalogue of Microorganisms (GCM) 10K type strain sequencing project: providing services to taxonomists for standard genome sequencing and annotation.</title>
        <authorList>
            <consortium name="The Broad Institute Genomics Platform"/>
            <consortium name="The Broad Institute Genome Sequencing Center for Infectious Disease"/>
            <person name="Wu L."/>
            <person name="Ma J."/>
        </authorList>
    </citation>
    <scope>NUCLEOTIDE SEQUENCE [LARGE SCALE GENOMIC DNA]</scope>
    <source>
        <strain evidence="6">JCM 18304</strain>
    </source>
</reference>
<feature type="compositionally biased region" description="Low complexity" evidence="3">
    <location>
        <begin position="30"/>
        <end position="49"/>
    </location>
</feature>
<comment type="similarity">
    <text evidence="1">Belongs to the thioredoxin family.</text>
</comment>
<protein>
    <submittedName>
        <fullName evidence="5">Tetratricopeptide repeat protein</fullName>
    </submittedName>
</protein>
<evidence type="ECO:0000313" key="5">
    <source>
        <dbReference type="EMBL" id="GAA5182300.1"/>
    </source>
</evidence>
<dbReference type="InterPro" id="IPR011990">
    <property type="entry name" value="TPR-like_helical_dom_sf"/>
</dbReference>
<dbReference type="Pfam" id="PF14561">
    <property type="entry name" value="TPR_20"/>
    <property type="match status" value="1"/>
</dbReference>
<dbReference type="Pfam" id="PF00085">
    <property type="entry name" value="Thioredoxin"/>
    <property type="match status" value="1"/>
</dbReference>
<evidence type="ECO:0000256" key="3">
    <source>
        <dbReference type="SAM" id="MobiDB-lite"/>
    </source>
</evidence>
<dbReference type="SUPFAM" id="SSF52833">
    <property type="entry name" value="Thioredoxin-like"/>
    <property type="match status" value="1"/>
</dbReference>
<organism evidence="5 6">
    <name type="scientific">Rugosimonospora acidiphila</name>
    <dbReference type="NCBI Taxonomy" id="556531"/>
    <lineage>
        <taxon>Bacteria</taxon>
        <taxon>Bacillati</taxon>
        <taxon>Actinomycetota</taxon>
        <taxon>Actinomycetes</taxon>
        <taxon>Micromonosporales</taxon>
        <taxon>Micromonosporaceae</taxon>
        <taxon>Rugosimonospora</taxon>
    </lineage>
</organism>
<dbReference type="InterPro" id="IPR036249">
    <property type="entry name" value="Thioredoxin-like_sf"/>
</dbReference>
<dbReference type="RefSeq" id="WP_345628004.1">
    <property type="nucleotide sequence ID" value="NZ_BAABJQ010000004.1"/>
</dbReference>
<keyword evidence="2" id="KW-0676">Redox-active center</keyword>
<dbReference type="PROSITE" id="PS51352">
    <property type="entry name" value="THIOREDOXIN_2"/>
    <property type="match status" value="1"/>
</dbReference>
<evidence type="ECO:0000259" key="4">
    <source>
        <dbReference type="PROSITE" id="PS51352"/>
    </source>
</evidence>
<evidence type="ECO:0000256" key="1">
    <source>
        <dbReference type="ARBA" id="ARBA00008987"/>
    </source>
</evidence>
<evidence type="ECO:0000256" key="2">
    <source>
        <dbReference type="ARBA" id="ARBA00023284"/>
    </source>
</evidence>
<dbReference type="InterPro" id="IPR013766">
    <property type="entry name" value="Thioredoxin_domain"/>
</dbReference>
<dbReference type="PANTHER" id="PTHR45663">
    <property type="entry name" value="GEO12009P1"/>
    <property type="match status" value="1"/>
</dbReference>
<dbReference type="Gene3D" id="1.25.40.10">
    <property type="entry name" value="Tetratricopeptide repeat domain"/>
    <property type="match status" value="1"/>
</dbReference>
<comment type="caution">
    <text evidence="5">The sequence shown here is derived from an EMBL/GenBank/DDBJ whole genome shotgun (WGS) entry which is preliminary data.</text>
</comment>